<dbReference type="CDD" id="cd00118">
    <property type="entry name" value="LysM"/>
    <property type="match status" value="1"/>
</dbReference>
<dbReference type="RefSeq" id="WP_144837166.1">
    <property type="nucleotide sequence ID" value="NZ_JBHTKI010000008.1"/>
</dbReference>
<protein>
    <submittedName>
        <fullName evidence="3">LysM peptidoglycan-binding domain-containing protein</fullName>
    </submittedName>
</protein>
<sequence length="105" mass="12066">MTFIQKNSYVFGFFFLILILSFYYVLSHNNNQAHTVQMKIEQGDTLWTLADEYSGNIPHHEWIDEIMRENNLTAPVITAGQTLLIPDEQLDFAPDDSLKLASDAE</sequence>
<evidence type="ECO:0000313" key="3">
    <source>
        <dbReference type="EMBL" id="MFD1030924.1"/>
    </source>
</evidence>
<keyword evidence="4" id="KW-1185">Reference proteome</keyword>
<keyword evidence="1" id="KW-0812">Transmembrane</keyword>
<dbReference type="SUPFAM" id="SSF54106">
    <property type="entry name" value="LysM domain"/>
    <property type="match status" value="1"/>
</dbReference>
<feature type="transmembrane region" description="Helical" evidence="1">
    <location>
        <begin position="7"/>
        <end position="26"/>
    </location>
</feature>
<keyword evidence="1" id="KW-0472">Membrane</keyword>
<evidence type="ECO:0000313" key="4">
    <source>
        <dbReference type="Proteomes" id="UP001597109"/>
    </source>
</evidence>
<gene>
    <name evidence="3" type="ORF">ACFQ1X_05715</name>
</gene>
<feature type="domain" description="LysM" evidence="2">
    <location>
        <begin position="36"/>
        <end position="85"/>
    </location>
</feature>
<accession>A0ABW3L8K7</accession>
<evidence type="ECO:0000259" key="2">
    <source>
        <dbReference type="PROSITE" id="PS51782"/>
    </source>
</evidence>
<name>A0ABW3L8K7_9BACL</name>
<proteinExistence type="predicted"/>
<dbReference type="PROSITE" id="PS51782">
    <property type="entry name" value="LYSM"/>
    <property type="match status" value="1"/>
</dbReference>
<dbReference type="InterPro" id="IPR018392">
    <property type="entry name" value="LysM"/>
</dbReference>
<dbReference type="InterPro" id="IPR036779">
    <property type="entry name" value="LysM_dom_sf"/>
</dbReference>
<dbReference type="Proteomes" id="UP001597109">
    <property type="component" value="Unassembled WGS sequence"/>
</dbReference>
<keyword evidence="1" id="KW-1133">Transmembrane helix</keyword>
<reference evidence="4" key="1">
    <citation type="journal article" date="2019" name="Int. J. Syst. Evol. Microbiol.">
        <title>The Global Catalogue of Microorganisms (GCM) 10K type strain sequencing project: providing services to taxonomists for standard genome sequencing and annotation.</title>
        <authorList>
            <consortium name="The Broad Institute Genomics Platform"/>
            <consortium name="The Broad Institute Genome Sequencing Center for Infectious Disease"/>
            <person name="Wu L."/>
            <person name="Ma J."/>
        </authorList>
    </citation>
    <scope>NUCLEOTIDE SEQUENCE [LARGE SCALE GENOMIC DNA]</scope>
    <source>
        <strain evidence="4">CCUG 56756</strain>
    </source>
</reference>
<dbReference type="EMBL" id="JBHTKI010000008">
    <property type="protein sequence ID" value="MFD1030924.1"/>
    <property type="molecule type" value="Genomic_DNA"/>
</dbReference>
<comment type="caution">
    <text evidence="3">The sequence shown here is derived from an EMBL/GenBank/DDBJ whole genome shotgun (WGS) entry which is preliminary data.</text>
</comment>
<dbReference type="Gene3D" id="3.10.350.10">
    <property type="entry name" value="LysM domain"/>
    <property type="match status" value="1"/>
</dbReference>
<organism evidence="3 4">
    <name type="scientific">Metaplanococcus flavidus</name>
    <dbReference type="NCBI Taxonomy" id="569883"/>
    <lineage>
        <taxon>Bacteria</taxon>
        <taxon>Bacillati</taxon>
        <taxon>Bacillota</taxon>
        <taxon>Bacilli</taxon>
        <taxon>Bacillales</taxon>
        <taxon>Caryophanaceae</taxon>
        <taxon>Metaplanococcus</taxon>
    </lineage>
</organism>
<evidence type="ECO:0000256" key="1">
    <source>
        <dbReference type="SAM" id="Phobius"/>
    </source>
</evidence>
<dbReference type="SMART" id="SM00257">
    <property type="entry name" value="LysM"/>
    <property type="match status" value="1"/>
</dbReference>
<dbReference type="Pfam" id="PF01476">
    <property type="entry name" value="LysM"/>
    <property type="match status" value="1"/>
</dbReference>